<reference evidence="3" key="1">
    <citation type="submission" date="2017-11" db="EMBL/GenBank/DDBJ databases">
        <authorList>
            <person name="Lima N.C."/>
            <person name="Parody-Merino A.M."/>
            <person name="Battley P.F."/>
            <person name="Fidler A.E."/>
            <person name="Prosdocimi F."/>
        </authorList>
    </citation>
    <scope>NUCLEOTIDE SEQUENCE [LARGE SCALE GENOMIC DNA]</scope>
</reference>
<organism evidence="2 3">
    <name type="scientific">Limosa lapponica baueri</name>
    <dbReference type="NCBI Taxonomy" id="1758121"/>
    <lineage>
        <taxon>Eukaryota</taxon>
        <taxon>Metazoa</taxon>
        <taxon>Chordata</taxon>
        <taxon>Craniata</taxon>
        <taxon>Vertebrata</taxon>
        <taxon>Euteleostomi</taxon>
        <taxon>Archelosauria</taxon>
        <taxon>Archosauria</taxon>
        <taxon>Dinosauria</taxon>
        <taxon>Saurischia</taxon>
        <taxon>Theropoda</taxon>
        <taxon>Coelurosauria</taxon>
        <taxon>Aves</taxon>
        <taxon>Neognathae</taxon>
        <taxon>Neoaves</taxon>
        <taxon>Charadriiformes</taxon>
        <taxon>Scolopacidae</taxon>
        <taxon>Limosa</taxon>
    </lineage>
</organism>
<feature type="compositionally biased region" description="Low complexity" evidence="1">
    <location>
        <begin position="25"/>
        <end position="44"/>
    </location>
</feature>
<dbReference type="AlphaFoldDB" id="A0A2I0SZ56"/>
<name>A0A2I0SZ56_LIMLA</name>
<dbReference type="OrthoDB" id="10047222at2759"/>
<protein>
    <submittedName>
        <fullName evidence="2">Nucleolar protein 4-like</fullName>
    </submittedName>
</protein>
<dbReference type="EMBL" id="KZ535420">
    <property type="protein sequence ID" value="PKU26847.1"/>
    <property type="molecule type" value="Genomic_DNA"/>
</dbReference>
<evidence type="ECO:0000313" key="2">
    <source>
        <dbReference type="EMBL" id="PKU26847.1"/>
    </source>
</evidence>
<evidence type="ECO:0000313" key="3">
    <source>
        <dbReference type="Proteomes" id="UP000233556"/>
    </source>
</evidence>
<gene>
    <name evidence="2" type="ORF">llap_22849</name>
</gene>
<reference evidence="3" key="2">
    <citation type="submission" date="2017-12" db="EMBL/GenBank/DDBJ databases">
        <title>Genome sequence of the Bar-tailed Godwit (Limosa lapponica baueri).</title>
        <authorList>
            <person name="Lima N.C.B."/>
            <person name="Parody-Merino A.M."/>
            <person name="Battley P.F."/>
            <person name="Fidler A.E."/>
            <person name="Prosdocimi F."/>
        </authorList>
    </citation>
    <scope>NUCLEOTIDE SEQUENCE [LARGE SCALE GENOMIC DNA]</scope>
</reference>
<dbReference type="Proteomes" id="UP000233556">
    <property type="component" value="Unassembled WGS sequence"/>
</dbReference>
<proteinExistence type="predicted"/>
<sequence>MSPSRSLPPTTPSPKWGQEHDDSSSESCSGNGSSTLNPSTSSSTQGDSAFPEMNGNGTAAPMDFTTSADDQPINLCDKLTPAHVTPSYQSDGCSADGLRSRVKYAVKTTAEVRPRLQVATDGAGGWPRSLSLVGREGRTSAMLACHRCG</sequence>
<feature type="region of interest" description="Disordered" evidence="1">
    <location>
        <begin position="1"/>
        <end position="72"/>
    </location>
</feature>
<accession>A0A2I0SZ56</accession>
<evidence type="ECO:0000256" key="1">
    <source>
        <dbReference type="SAM" id="MobiDB-lite"/>
    </source>
</evidence>
<keyword evidence="3" id="KW-1185">Reference proteome</keyword>